<dbReference type="GO" id="GO:0005829">
    <property type="term" value="C:cytosol"/>
    <property type="evidence" value="ECO:0007669"/>
    <property type="project" value="TreeGrafter"/>
</dbReference>
<evidence type="ECO:0000256" key="7">
    <source>
        <dbReference type="PROSITE-ProRule" id="PRU01091"/>
    </source>
</evidence>
<evidence type="ECO:0000256" key="2">
    <source>
        <dbReference type="ARBA" id="ARBA00023012"/>
    </source>
</evidence>
<evidence type="ECO:0000256" key="5">
    <source>
        <dbReference type="ARBA" id="ARBA00023163"/>
    </source>
</evidence>
<dbReference type="SMART" id="SM00448">
    <property type="entry name" value="REC"/>
    <property type="match status" value="1"/>
</dbReference>
<dbReference type="InterPro" id="IPR001789">
    <property type="entry name" value="Sig_transdc_resp-reg_receiver"/>
</dbReference>
<keyword evidence="5" id="KW-0804">Transcription</keyword>
<dbReference type="Gene3D" id="1.10.10.10">
    <property type="entry name" value="Winged helix-like DNA-binding domain superfamily/Winged helix DNA-binding domain"/>
    <property type="match status" value="1"/>
</dbReference>
<keyword evidence="3" id="KW-0805">Transcription regulation</keyword>
<dbReference type="GO" id="GO:0006355">
    <property type="term" value="P:regulation of DNA-templated transcription"/>
    <property type="evidence" value="ECO:0007669"/>
    <property type="project" value="InterPro"/>
</dbReference>
<protein>
    <submittedName>
        <fullName evidence="10">Response regulator ArlR</fullName>
    </submittedName>
</protein>
<dbReference type="GO" id="GO:0000156">
    <property type="term" value="F:phosphorelay response regulator activity"/>
    <property type="evidence" value="ECO:0007669"/>
    <property type="project" value="TreeGrafter"/>
</dbReference>
<sequence>MARVEWDRTRRDAPSSRGDRVMAKTQILIVEDERHLADTLAMNLRREGYEVLVSYDGQDGLRQAQLRLPELIVLDLMLPVKPGLEVCKELRSGLRTRDIPILMVTAKAEESDELIGLAVGADDYVTKPYSLKVLIQRIKNVLRRRASKADAGAASVIEVRGVTVDKHRHRALYLGSELPLTPTEFRLLEVLLRQAGRAFTRHELMDAAIGEDAMVLERTIDVHVKSLRKKLGPGSELVETVRGVGYRFREADLVTQG</sequence>
<dbReference type="PANTHER" id="PTHR48111:SF4">
    <property type="entry name" value="DNA-BINDING DUAL TRANSCRIPTIONAL REGULATOR OMPR"/>
    <property type="match status" value="1"/>
</dbReference>
<evidence type="ECO:0000313" key="11">
    <source>
        <dbReference type="Proteomes" id="UP000317835"/>
    </source>
</evidence>
<keyword evidence="2" id="KW-0902">Two-component regulatory system</keyword>
<evidence type="ECO:0000259" key="9">
    <source>
        <dbReference type="PROSITE" id="PS51755"/>
    </source>
</evidence>
<feature type="modified residue" description="4-aspartylphosphate" evidence="6">
    <location>
        <position position="75"/>
    </location>
</feature>
<dbReference type="SUPFAM" id="SSF46894">
    <property type="entry name" value="C-terminal effector domain of the bipartite response regulators"/>
    <property type="match status" value="1"/>
</dbReference>
<dbReference type="SMART" id="SM00862">
    <property type="entry name" value="Trans_reg_C"/>
    <property type="match status" value="1"/>
</dbReference>
<name>A0A518HBL2_9BACT</name>
<dbReference type="Pfam" id="PF00072">
    <property type="entry name" value="Response_reg"/>
    <property type="match status" value="1"/>
</dbReference>
<reference evidence="10 11" key="1">
    <citation type="submission" date="2019-02" db="EMBL/GenBank/DDBJ databases">
        <title>Deep-cultivation of Planctomycetes and their phenomic and genomic characterization uncovers novel biology.</title>
        <authorList>
            <person name="Wiegand S."/>
            <person name="Jogler M."/>
            <person name="Boedeker C."/>
            <person name="Pinto D."/>
            <person name="Vollmers J."/>
            <person name="Rivas-Marin E."/>
            <person name="Kohn T."/>
            <person name="Peeters S.H."/>
            <person name="Heuer A."/>
            <person name="Rast P."/>
            <person name="Oberbeckmann S."/>
            <person name="Bunk B."/>
            <person name="Jeske O."/>
            <person name="Meyerdierks A."/>
            <person name="Storesund J.E."/>
            <person name="Kallscheuer N."/>
            <person name="Luecker S."/>
            <person name="Lage O.M."/>
            <person name="Pohl T."/>
            <person name="Merkel B.J."/>
            <person name="Hornburger P."/>
            <person name="Mueller R.-W."/>
            <person name="Bruemmer F."/>
            <person name="Labrenz M."/>
            <person name="Spormann A.M."/>
            <person name="Op den Camp H."/>
            <person name="Overmann J."/>
            <person name="Amann R."/>
            <person name="Jetten M.S.M."/>
            <person name="Mascher T."/>
            <person name="Medema M.H."/>
            <person name="Devos D.P."/>
            <person name="Kaster A.-K."/>
            <person name="Ovreas L."/>
            <person name="Rohde M."/>
            <person name="Galperin M.Y."/>
            <person name="Jogler C."/>
        </authorList>
    </citation>
    <scope>NUCLEOTIDE SEQUENCE [LARGE SCALE GENOMIC DNA]</scope>
    <source>
        <strain evidence="10 11">ElP</strain>
    </source>
</reference>
<dbReference type="EMBL" id="CP036426">
    <property type="protein sequence ID" value="QDV38241.1"/>
    <property type="molecule type" value="Genomic_DNA"/>
</dbReference>
<gene>
    <name evidence="10" type="primary">arlR</name>
    <name evidence="10" type="ORF">ElP_61920</name>
</gene>
<dbReference type="InterPro" id="IPR011006">
    <property type="entry name" value="CheY-like_superfamily"/>
</dbReference>
<dbReference type="GO" id="GO:0032993">
    <property type="term" value="C:protein-DNA complex"/>
    <property type="evidence" value="ECO:0007669"/>
    <property type="project" value="TreeGrafter"/>
</dbReference>
<keyword evidence="4 7" id="KW-0238">DNA-binding</keyword>
<keyword evidence="1 6" id="KW-0597">Phosphoprotein</keyword>
<evidence type="ECO:0000256" key="4">
    <source>
        <dbReference type="ARBA" id="ARBA00023125"/>
    </source>
</evidence>
<feature type="domain" description="OmpR/PhoB-type" evidence="9">
    <location>
        <begin position="154"/>
        <end position="250"/>
    </location>
</feature>
<dbReference type="AlphaFoldDB" id="A0A518HBL2"/>
<dbReference type="GO" id="GO:0000976">
    <property type="term" value="F:transcription cis-regulatory region binding"/>
    <property type="evidence" value="ECO:0007669"/>
    <property type="project" value="TreeGrafter"/>
</dbReference>
<dbReference type="Gene3D" id="3.40.50.2300">
    <property type="match status" value="1"/>
</dbReference>
<dbReference type="CDD" id="cd00383">
    <property type="entry name" value="trans_reg_C"/>
    <property type="match status" value="1"/>
</dbReference>
<feature type="domain" description="Response regulatory" evidence="8">
    <location>
        <begin position="26"/>
        <end position="142"/>
    </location>
</feature>
<organism evidence="10 11">
    <name type="scientific">Tautonia plasticadhaerens</name>
    <dbReference type="NCBI Taxonomy" id="2527974"/>
    <lineage>
        <taxon>Bacteria</taxon>
        <taxon>Pseudomonadati</taxon>
        <taxon>Planctomycetota</taxon>
        <taxon>Planctomycetia</taxon>
        <taxon>Isosphaerales</taxon>
        <taxon>Isosphaeraceae</taxon>
        <taxon>Tautonia</taxon>
    </lineage>
</organism>
<accession>A0A518HBL2</accession>
<dbReference type="FunFam" id="3.40.50.2300:FF:000001">
    <property type="entry name" value="DNA-binding response regulator PhoB"/>
    <property type="match status" value="1"/>
</dbReference>
<evidence type="ECO:0000259" key="8">
    <source>
        <dbReference type="PROSITE" id="PS50110"/>
    </source>
</evidence>
<dbReference type="Proteomes" id="UP000317835">
    <property type="component" value="Chromosome"/>
</dbReference>
<dbReference type="PANTHER" id="PTHR48111">
    <property type="entry name" value="REGULATOR OF RPOS"/>
    <property type="match status" value="1"/>
</dbReference>
<dbReference type="SUPFAM" id="SSF52172">
    <property type="entry name" value="CheY-like"/>
    <property type="match status" value="1"/>
</dbReference>
<dbReference type="InterPro" id="IPR036388">
    <property type="entry name" value="WH-like_DNA-bd_sf"/>
</dbReference>
<dbReference type="KEGG" id="tpla:ElP_61920"/>
<dbReference type="InterPro" id="IPR016032">
    <property type="entry name" value="Sig_transdc_resp-reg_C-effctor"/>
</dbReference>
<keyword evidence="11" id="KW-1185">Reference proteome</keyword>
<evidence type="ECO:0000256" key="1">
    <source>
        <dbReference type="ARBA" id="ARBA00022553"/>
    </source>
</evidence>
<proteinExistence type="predicted"/>
<dbReference type="Pfam" id="PF00486">
    <property type="entry name" value="Trans_reg_C"/>
    <property type="match status" value="1"/>
</dbReference>
<dbReference type="InterPro" id="IPR001867">
    <property type="entry name" value="OmpR/PhoB-type_DNA-bd"/>
</dbReference>
<evidence type="ECO:0000256" key="6">
    <source>
        <dbReference type="PROSITE-ProRule" id="PRU00169"/>
    </source>
</evidence>
<dbReference type="InterPro" id="IPR039420">
    <property type="entry name" value="WalR-like"/>
</dbReference>
<evidence type="ECO:0000256" key="3">
    <source>
        <dbReference type="ARBA" id="ARBA00023015"/>
    </source>
</evidence>
<dbReference type="PROSITE" id="PS50110">
    <property type="entry name" value="RESPONSE_REGULATORY"/>
    <property type="match status" value="1"/>
</dbReference>
<dbReference type="PROSITE" id="PS51755">
    <property type="entry name" value="OMPR_PHOB"/>
    <property type="match status" value="1"/>
</dbReference>
<evidence type="ECO:0000313" key="10">
    <source>
        <dbReference type="EMBL" id="QDV38241.1"/>
    </source>
</evidence>
<feature type="DNA-binding region" description="OmpR/PhoB-type" evidence="7">
    <location>
        <begin position="154"/>
        <end position="250"/>
    </location>
</feature>